<name>A0A0C9UN62_SPHS4</name>
<gene>
    <name evidence="1" type="ORF">M422DRAFT_55293</name>
</gene>
<dbReference type="EMBL" id="KN837352">
    <property type="protein sequence ID" value="KIJ26896.1"/>
    <property type="molecule type" value="Genomic_DNA"/>
</dbReference>
<dbReference type="HOGENOM" id="CLU_2039551_0_0_1"/>
<protein>
    <submittedName>
        <fullName evidence="1">Uncharacterized protein</fullName>
    </submittedName>
</protein>
<organism evidence="1 2">
    <name type="scientific">Sphaerobolus stellatus (strain SS14)</name>
    <dbReference type="NCBI Taxonomy" id="990650"/>
    <lineage>
        <taxon>Eukaryota</taxon>
        <taxon>Fungi</taxon>
        <taxon>Dikarya</taxon>
        <taxon>Basidiomycota</taxon>
        <taxon>Agaricomycotina</taxon>
        <taxon>Agaricomycetes</taxon>
        <taxon>Phallomycetidae</taxon>
        <taxon>Geastrales</taxon>
        <taxon>Sphaerobolaceae</taxon>
        <taxon>Sphaerobolus</taxon>
    </lineage>
</organism>
<dbReference type="AlphaFoldDB" id="A0A0C9UN62"/>
<evidence type="ECO:0000313" key="2">
    <source>
        <dbReference type="Proteomes" id="UP000054279"/>
    </source>
</evidence>
<accession>A0A0C9UN62</accession>
<proteinExistence type="predicted"/>
<dbReference type="Proteomes" id="UP000054279">
    <property type="component" value="Unassembled WGS sequence"/>
</dbReference>
<sequence>MYPLVFKLFVGLALLSIAGALSPILITPLPFKLIAITTSPEAFLLNDFDFIVVGGGTAVNQFILSSILNLLKPSWSNPGNCRGLSENAKYMIGIIDSGQYLRGDPLITTPANFGHMCLNQA</sequence>
<reference evidence="1 2" key="1">
    <citation type="submission" date="2014-06" db="EMBL/GenBank/DDBJ databases">
        <title>Evolutionary Origins and Diversification of the Mycorrhizal Mutualists.</title>
        <authorList>
            <consortium name="DOE Joint Genome Institute"/>
            <consortium name="Mycorrhizal Genomics Consortium"/>
            <person name="Kohler A."/>
            <person name="Kuo A."/>
            <person name="Nagy L.G."/>
            <person name="Floudas D."/>
            <person name="Copeland A."/>
            <person name="Barry K.W."/>
            <person name="Cichocki N."/>
            <person name="Veneault-Fourrey C."/>
            <person name="LaButti K."/>
            <person name="Lindquist E.A."/>
            <person name="Lipzen A."/>
            <person name="Lundell T."/>
            <person name="Morin E."/>
            <person name="Murat C."/>
            <person name="Riley R."/>
            <person name="Ohm R."/>
            <person name="Sun H."/>
            <person name="Tunlid A."/>
            <person name="Henrissat B."/>
            <person name="Grigoriev I.V."/>
            <person name="Hibbett D.S."/>
            <person name="Martin F."/>
        </authorList>
    </citation>
    <scope>NUCLEOTIDE SEQUENCE [LARGE SCALE GENOMIC DNA]</scope>
    <source>
        <strain evidence="1 2">SS14</strain>
    </source>
</reference>
<keyword evidence="2" id="KW-1185">Reference proteome</keyword>
<evidence type="ECO:0000313" key="1">
    <source>
        <dbReference type="EMBL" id="KIJ26896.1"/>
    </source>
</evidence>